<keyword evidence="2" id="KW-0808">Transferase</keyword>
<evidence type="ECO:0000313" key="3">
    <source>
        <dbReference type="Proteomes" id="UP000034704"/>
    </source>
</evidence>
<comment type="caution">
    <text evidence="2">The sequence shown here is derived from an EMBL/GenBank/DDBJ whole genome shotgun (WGS) entry which is preliminary data.</text>
</comment>
<gene>
    <name evidence="2" type="ORF">UV12_C0001G0047</name>
</gene>
<dbReference type="GO" id="GO:0016301">
    <property type="term" value="F:kinase activity"/>
    <property type="evidence" value="ECO:0007669"/>
    <property type="project" value="UniProtKB-KW"/>
</dbReference>
<feature type="transmembrane region" description="Helical" evidence="1">
    <location>
        <begin position="127"/>
        <end position="146"/>
    </location>
</feature>
<accession>A0A0G0ZHX8</accession>
<dbReference type="EMBL" id="LCDG01000001">
    <property type="protein sequence ID" value="KKS48352.1"/>
    <property type="molecule type" value="Genomic_DNA"/>
</dbReference>
<dbReference type="AlphaFoldDB" id="A0A0G0ZHX8"/>
<organism evidence="2 3">
    <name type="scientific">Candidatus Nomurabacteria bacterium GW2011_GWC2_42_20</name>
    <dbReference type="NCBI Taxonomy" id="1618756"/>
    <lineage>
        <taxon>Bacteria</taxon>
        <taxon>Candidatus Nomuraibacteriota</taxon>
    </lineage>
</organism>
<feature type="transmembrane region" description="Helical" evidence="1">
    <location>
        <begin position="12"/>
        <end position="30"/>
    </location>
</feature>
<feature type="transmembrane region" description="Helical" evidence="1">
    <location>
        <begin position="185"/>
        <end position="207"/>
    </location>
</feature>
<dbReference type="Proteomes" id="UP000034704">
    <property type="component" value="Unassembled WGS sequence"/>
</dbReference>
<name>A0A0G0ZHX8_9BACT</name>
<reference evidence="2 3" key="1">
    <citation type="journal article" date="2015" name="Nature">
        <title>rRNA introns, odd ribosomes, and small enigmatic genomes across a large radiation of phyla.</title>
        <authorList>
            <person name="Brown C.T."/>
            <person name="Hug L.A."/>
            <person name="Thomas B.C."/>
            <person name="Sharon I."/>
            <person name="Castelle C.J."/>
            <person name="Singh A."/>
            <person name="Wilkins M.J."/>
            <person name="Williams K.H."/>
            <person name="Banfield J.F."/>
        </authorList>
    </citation>
    <scope>NUCLEOTIDE SEQUENCE [LARGE SCALE GENOMIC DNA]</scope>
</reference>
<keyword evidence="1" id="KW-0812">Transmembrane</keyword>
<keyword evidence="1" id="KW-1133">Transmembrane helix</keyword>
<protein>
    <submittedName>
        <fullName evidence="2">Multi-sensor signal transduction histidine kinase</fullName>
    </submittedName>
</protein>
<keyword evidence="1" id="KW-0472">Membrane</keyword>
<sequence>MFIMTNIKIAKIMAIIVALVGLLVVFGWVVDIQVIKSISPQWIPMRFITAVTFIFGGISLYYIAETINRDEGIASAAVPLMSIIILAIMGVFLVAIFSGSKTGLDEFFIKETQSETNAFPPGFPSTGVIASFIILGIAGFATAFGIKNIKKYLRISGQIMTAIGGVGLIGYVVGSDVLTYNIPGFSATIAFHAAVLIILLGYGLILVGKEAKEI</sequence>
<keyword evidence="2" id="KW-0418">Kinase</keyword>
<evidence type="ECO:0000313" key="2">
    <source>
        <dbReference type="EMBL" id="KKS48352.1"/>
    </source>
</evidence>
<proteinExistence type="predicted"/>
<feature type="transmembrane region" description="Helical" evidence="1">
    <location>
        <begin position="153"/>
        <end position="173"/>
    </location>
</feature>
<feature type="transmembrane region" description="Helical" evidence="1">
    <location>
        <begin position="42"/>
        <end position="64"/>
    </location>
</feature>
<feature type="transmembrane region" description="Helical" evidence="1">
    <location>
        <begin position="76"/>
        <end position="97"/>
    </location>
</feature>
<dbReference type="STRING" id="1618756.UV12_C0001G0047"/>
<evidence type="ECO:0000256" key="1">
    <source>
        <dbReference type="SAM" id="Phobius"/>
    </source>
</evidence>